<comment type="similarity">
    <text evidence="2">Belongs to the rickettsiale 17 kDa surface antigen family.</text>
</comment>
<comment type="caution">
    <text evidence="9">The sequence shown here is derived from an EMBL/GenBank/DDBJ whole genome shotgun (WGS) entry which is preliminary data.</text>
</comment>
<dbReference type="PANTHER" id="PTHR35603">
    <property type="match status" value="1"/>
</dbReference>
<reference evidence="9 10" key="1">
    <citation type="submission" date="2024-09" db="EMBL/GenBank/DDBJ databases">
        <authorList>
            <person name="Sun Q."/>
            <person name="Mori K."/>
        </authorList>
    </citation>
    <scope>NUCLEOTIDE SEQUENCE [LARGE SCALE GENOMIC DNA]</scope>
    <source>
        <strain evidence="9 10">CCM 7706</strain>
    </source>
</reference>
<feature type="region of interest" description="Disordered" evidence="6">
    <location>
        <begin position="29"/>
        <end position="57"/>
    </location>
</feature>
<dbReference type="InterPro" id="IPR051407">
    <property type="entry name" value="Bact_OM_lipoprot/Surf_antigen"/>
</dbReference>
<evidence type="ECO:0000256" key="2">
    <source>
        <dbReference type="ARBA" id="ARBA00008681"/>
    </source>
</evidence>
<evidence type="ECO:0000256" key="5">
    <source>
        <dbReference type="ARBA" id="ARBA00023288"/>
    </source>
</evidence>
<evidence type="ECO:0000313" key="9">
    <source>
        <dbReference type="EMBL" id="MFC0204180.1"/>
    </source>
</evidence>
<keyword evidence="5" id="KW-0449">Lipoprotein</keyword>
<evidence type="ECO:0000256" key="7">
    <source>
        <dbReference type="SAM" id="SignalP"/>
    </source>
</evidence>
<evidence type="ECO:0000313" key="10">
    <source>
        <dbReference type="Proteomes" id="UP001589798"/>
    </source>
</evidence>
<dbReference type="PANTHER" id="PTHR35603:SF2">
    <property type="entry name" value="OUTER MEMBRANE LIPOPROTEIN"/>
    <property type="match status" value="1"/>
</dbReference>
<evidence type="ECO:0000256" key="3">
    <source>
        <dbReference type="ARBA" id="ARBA00015281"/>
    </source>
</evidence>
<dbReference type="Proteomes" id="UP001589798">
    <property type="component" value="Unassembled WGS sequence"/>
</dbReference>
<keyword evidence="4" id="KW-0472">Membrane</keyword>
<sequence length="153" mass="17040">MKKSLLALAAMAAAATAIPVAPALADQSSWSDRDRDRYGDRDRDRARRGYDDRRDYRRDDRRDYRRSDLYDSRGRYRQPRRIARDSYVWRGNDGRYYCKRDNGTTGLIVGAGVGALAGHQIAGSGDRTLGAVLGGVLGGALGREIDKGDIQCR</sequence>
<dbReference type="RefSeq" id="WP_379486936.1">
    <property type="nucleotide sequence ID" value="NZ_JBHLWK010000010.1"/>
</dbReference>
<dbReference type="InterPro" id="IPR008816">
    <property type="entry name" value="Gly_zipper_2TM_dom"/>
</dbReference>
<gene>
    <name evidence="9" type="ORF">ACFFJC_07810</name>
</gene>
<feature type="chain" id="PRO_5046594409" description="17 kDa surface antigen" evidence="7">
    <location>
        <begin position="26"/>
        <end position="153"/>
    </location>
</feature>
<comment type="subcellular location">
    <subcellularLocation>
        <location evidence="1">Cell outer membrane</location>
        <topology evidence="1">Lipid-anchor</topology>
    </subcellularLocation>
</comment>
<evidence type="ECO:0000259" key="8">
    <source>
        <dbReference type="Pfam" id="PF05433"/>
    </source>
</evidence>
<dbReference type="EMBL" id="JBHLWK010000010">
    <property type="protein sequence ID" value="MFC0204180.1"/>
    <property type="molecule type" value="Genomic_DNA"/>
</dbReference>
<evidence type="ECO:0000256" key="4">
    <source>
        <dbReference type="ARBA" id="ARBA00023136"/>
    </source>
</evidence>
<keyword evidence="7" id="KW-0732">Signal</keyword>
<evidence type="ECO:0000256" key="1">
    <source>
        <dbReference type="ARBA" id="ARBA00004459"/>
    </source>
</evidence>
<protein>
    <recommendedName>
        <fullName evidence="3">17 kDa surface antigen</fullName>
    </recommendedName>
</protein>
<proteinExistence type="inferred from homology"/>
<feature type="compositionally biased region" description="Basic and acidic residues" evidence="6">
    <location>
        <begin position="31"/>
        <end position="57"/>
    </location>
</feature>
<keyword evidence="10" id="KW-1185">Reference proteome</keyword>
<evidence type="ECO:0000256" key="6">
    <source>
        <dbReference type="SAM" id="MobiDB-lite"/>
    </source>
</evidence>
<organism evidence="9 10">
    <name type="scientific">Novosphingobium soli</name>
    <dbReference type="NCBI Taxonomy" id="574956"/>
    <lineage>
        <taxon>Bacteria</taxon>
        <taxon>Pseudomonadati</taxon>
        <taxon>Pseudomonadota</taxon>
        <taxon>Alphaproteobacteria</taxon>
        <taxon>Sphingomonadales</taxon>
        <taxon>Sphingomonadaceae</taxon>
        <taxon>Novosphingobium</taxon>
    </lineage>
</organism>
<dbReference type="Pfam" id="PF05433">
    <property type="entry name" value="Rick_17kDa_Anti"/>
    <property type="match status" value="1"/>
</dbReference>
<feature type="domain" description="Glycine zipper 2TM" evidence="8">
    <location>
        <begin position="106"/>
        <end position="145"/>
    </location>
</feature>
<feature type="signal peptide" evidence="7">
    <location>
        <begin position="1"/>
        <end position="25"/>
    </location>
</feature>
<accession>A0ABV6CTY3</accession>
<name>A0ABV6CTY3_9SPHN</name>